<dbReference type="CDD" id="cd04301">
    <property type="entry name" value="NAT_SF"/>
    <property type="match status" value="1"/>
</dbReference>
<dbReference type="InterPro" id="IPR000182">
    <property type="entry name" value="GNAT_dom"/>
</dbReference>
<reference evidence="2" key="2">
    <citation type="submission" date="2019-03" db="EMBL/GenBank/DDBJ databases">
        <authorList>
            <person name="Chen S.-C."/>
            <person name="Wu S.-Y."/>
            <person name="Lai M.-C."/>
        </authorList>
    </citation>
    <scope>NUCLEOTIDE SEQUENCE</scope>
    <source>
        <strain evidence="2">ML15</strain>
    </source>
</reference>
<dbReference type="SUPFAM" id="SSF55729">
    <property type="entry name" value="Acyl-CoA N-acyltransferases (Nat)"/>
    <property type="match status" value="1"/>
</dbReference>
<dbReference type="AlphaFoldDB" id="A0A8G1A0C3"/>
<dbReference type="PANTHER" id="PTHR43328:SF1">
    <property type="entry name" value="N-ACETYLTRANSFERASE DOMAIN-CONTAINING PROTEIN"/>
    <property type="match status" value="1"/>
</dbReference>
<keyword evidence="3" id="KW-1185">Reference proteome</keyword>
<dbReference type="Proteomes" id="UP000826709">
    <property type="component" value="Chromosome"/>
</dbReference>
<dbReference type="RefSeq" id="WP_220681852.1">
    <property type="nucleotide sequence ID" value="NZ_CP037968.1"/>
</dbReference>
<dbReference type="PROSITE" id="PS51186">
    <property type="entry name" value="GNAT"/>
    <property type="match status" value="1"/>
</dbReference>
<evidence type="ECO:0000313" key="2">
    <source>
        <dbReference type="EMBL" id="QYZ78116.1"/>
    </source>
</evidence>
<feature type="domain" description="N-acetyltransferase" evidence="1">
    <location>
        <begin position="12"/>
        <end position="175"/>
    </location>
</feature>
<proteinExistence type="predicted"/>
<dbReference type="OrthoDB" id="120213at2157"/>
<dbReference type="Gene3D" id="3.40.630.30">
    <property type="match status" value="1"/>
</dbReference>
<dbReference type="KEGG" id="mfk:E2N92_01050"/>
<accession>A0A8G1A0C3</accession>
<dbReference type="InterPro" id="IPR016181">
    <property type="entry name" value="Acyl_CoA_acyltransferase"/>
</dbReference>
<dbReference type="Pfam" id="PF13302">
    <property type="entry name" value="Acetyltransf_3"/>
    <property type="match status" value="1"/>
</dbReference>
<organism evidence="2 3">
    <name type="scientific">Methanofollis formosanus</name>
    <dbReference type="NCBI Taxonomy" id="299308"/>
    <lineage>
        <taxon>Archaea</taxon>
        <taxon>Methanobacteriati</taxon>
        <taxon>Methanobacteriota</taxon>
        <taxon>Stenosarchaea group</taxon>
        <taxon>Methanomicrobia</taxon>
        <taxon>Methanomicrobiales</taxon>
        <taxon>Methanomicrobiaceae</taxon>
        <taxon>Methanofollis</taxon>
    </lineage>
</organism>
<dbReference type="EMBL" id="CP037968">
    <property type="protein sequence ID" value="QYZ78116.1"/>
    <property type="molecule type" value="Genomic_DNA"/>
</dbReference>
<evidence type="ECO:0000313" key="3">
    <source>
        <dbReference type="Proteomes" id="UP000826709"/>
    </source>
</evidence>
<dbReference type="GO" id="GO:0016747">
    <property type="term" value="F:acyltransferase activity, transferring groups other than amino-acyl groups"/>
    <property type="evidence" value="ECO:0007669"/>
    <property type="project" value="InterPro"/>
</dbReference>
<evidence type="ECO:0000259" key="1">
    <source>
        <dbReference type="PROSITE" id="PS51186"/>
    </source>
</evidence>
<sequence length="176" mass="19160">MKPPLCIQTKSASLRPWERNDAPALARHANNPDIAGSMRDGFPSPYTLNDAENFIHMASGTSSAILLAIEVDGEAAGGIGVTPLDDVYRNTAEIGYWLAAPYQGRGIVTEAVKALVPIAFERLDVVRIQAGIFENNRASARVLEKCGFQREAVHKKAITKNGAIMDEVIYACFRDE</sequence>
<name>A0A8G1A0C3_9EURY</name>
<reference evidence="2" key="1">
    <citation type="journal article" date="2005" name="Int. J. Syst. Evol. Microbiol.">
        <title>Methanofollis formosanus sp. nov., isolated from a fish pond.</title>
        <authorList>
            <person name="Wu S.Y."/>
            <person name="Chen S.C."/>
            <person name="Lai M.C."/>
        </authorList>
    </citation>
    <scope>NUCLEOTIDE SEQUENCE</scope>
    <source>
        <strain evidence="2">ML15</strain>
    </source>
</reference>
<gene>
    <name evidence="2" type="ORF">E2N92_01050</name>
</gene>
<protein>
    <submittedName>
        <fullName evidence="2">N-acetyltransferase</fullName>
    </submittedName>
</protein>
<dbReference type="PANTHER" id="PTHR43328">
    <property type="entry name" value="ACETYLTRANSFERASE-RELATED"/>
    <property type="match status" value="1"/>
</dbReference>